<reference evidence="1" key="1">
    <citation type="journal article" date="2014" name="Int. J. Syst. Evol. Microbiol.">
        <title>Complete genome sequence of Corynebacterium casei LMG S-19264T (=DSM 44701T), isolated from a smear-ripened cheese.</title>
        <authorList>
            <consortium name="US DOE Joint Genome Institute (JGI-PGF)"/>
            <person name="Walter F."/>
            <person name="Albersmeier A."/>
            <person name="Kalinowski J."/>
            <person name="Ruckert C."/>
        </authorList>
    </citation>
    <scope>NUCLEOTIDE SEQUENCE</scope>
    <source>
        <strain evidence="1">CGMCC 1.7086</strain>
    </source>
</reference>
<reference evidence="1" key="2">
    <citation type="submission" date="2020-09" db="EMBL/GenBank/DDBJ databases">
        <authorList>
            <person name="Sun Q."/>
            <person name="Zhou Y."/>
        </authorList>
    </citation>
    <scope>NUCLEOTIDE SEQUENCE</scope>
    <source>
        <strain evidence="1">CGMCC 1.7086</strain>
    </source>
</reference>
<protein>
    <submittedName>
        <fullName evidence="1">Uncharacterized protein</fullName>
    </submittedName>
</protein>
<evidence type="ECO:0000313" key="1">
    <source>
        <dbReference type="EMBL" id="GGO71186.1"/>
    </source>
</evidence>
<accession>A0A918DKM8</accession>
<organism evidence="1 2">
    <name type="scientific">Bowmanella pacifica</name>
    <dbReference type="NCBI Taxonomy" id="502051"/>
    <lineage>
        <taxon>Bacteria</taxon>
        <taxon>Pseudomonadati</taxon>
        <taxon>Pseudomonadota</taxon>
        <taxon>Gammaproteobacteria</taxon>
        <taxon>Alteromonadales</taxon>
        <taxon>Alteromonadaceae</taxon>
        <taxon>Bowmanella</taxon>
    </lineage>
</organism>
<name>A0A918DKM8_9ALTE</name>
<dbReference type="AlphaFoldDB" id="A0A918DKM8"/>
<sequence>MFSLAAMAAGADKAIINPDTIANFFIFALLNEGMCVSTIPLNTGQLAQKGSKKGNAPMNCGEIMAFARLV</sequence>
<keyword evidence="2" id="KW-1185">Reference proteome</keyword>
<comment type="caution">
    <text evidence="1">The sequence shown here is derived from an EMBL/GenBank/DDBJ whole genome shotgun (WGS) entry which is preliminary data.</text>
</comment>
<dbReference type="Proteomes" id="UP000606935">
    <property type="component" value="Unassembled WGS sequence"/>
</dbReference>
<dbReference type="EMBL" id="BMLS01000004">
    <property type="protein sequence ID" value="GGO71186.1"/>
    <property type="molecule type" value="Genomic_DNA"/>
</dbReference>
<gene>
    <name evidence="1" type="ORF">GCM10010982_26400</name>
</gene>
<proteinExistence type="predicted"/>
<evidence type="ECO:0000313" key="2">
    <source>
        <dbReference type="Proteomes" id="UP000606935"/>
    </source>
</evidence>